<dbReference type="EMBL" id="AB014075">
    <property type="protein sequence ID" value="BAA34255.1"/>
    <property type="molecule type" value="Genomic_DNA"/>
</dbReference>
<protein>
    <submittedName>
        <fullName evidence="3">Nucleotidyltransferase</fullName>
    </submittedName>
    <submittedName>
        <fullName evidence="2">Orf6u</fullName>
    </submittedName>
</protein>
<dbReference type="EMBL" id="LR590481">
    <property type="protein sequence ID" value="VTQ92590.1"/>
    <property type="molecule type" value="Genomic_DNA"/>
</dbReference>
<dbReference type="InterPro" id="IPR041633">
    <property type="entry name" value="Polbeta"/>
</dbReference>
<keyword evidence="3" id="KW-0808">Transferase</keyword>
<dbReference type="InterPro" id="IPR043519">
    <property type="entry name" value="NT_sf"/>
</dbReference>
<reference evidence="2" key="1">
    <citation type="journal article" date="1999" name="J. Bacteriol.">
        <title>Gene duplication and multiplicity of collagenases in Clostridium histolyticum.</title>
        <authorList>
            <person name="Matsushita O."/>
            <person name="Jung C.-M."/>
            <person name="Katayama S."/>
            <person name="Minami J."/>
            <person name="Takahashi Y."/>
            <person name="Okabe A."/>
        </authorList>
    </citation>
    <scope>NUCLEOTIDE SEQUENCE</scope>
    <source>
        <strain evidence="2">JCM 1403</strain>
    </source>
</reference>
<evidence type="ECO:0000313" key="3">
    <source>
        <dbReference type="EMBL" id="VTQ92590.1"/>
    </source>
</evidence>
<dbReference type="AlphaFoldDB" id="Q9ZNK4"/>
<sequence length="298" mass="34914">MPKTISEYQEAFNEALENLKTKDSVAAIVVFGSIVNGDIWEKSDIDMMVISSEKQEKIVNIYSDYDGIPIHVRLIHKDELMNLCSGDNKGSHIHRLFSSSKLVYSKDTEIDRLYNEERFYSDIHREKWNVTFLSKLLKSVSECRKYLYMDSLYNAYTLCNIVLRDYSKLVVNSSGYIINRDIVTMAISTDEELSREVEQLFNDKDNLEKCIGRFIRFIEGKINENIRIYASIIIQYLRESDNALSSSEIRDKLGFKHYDINIEEILDSIYELNIINRCKRGYKTLNEETLIDENVYYL</sequence>
<accession>Q9ZNK4</accession>
<name>Q9ZNK4_HATHI</name>
<evidence type="ECO:0000313" key="4">
    <source>
        <dbReference type="Proteomes" id="UP000308489"/>
    </source>
</evidence>
<dbReference type="CDD" id="cd05403">
    <property type="entry name" value="NT_KNTase_like"/>
    <property type="match status" value="1"/>
</dbReference>
<evidence type="ECO:0000259" key="1">
    <source>
        <dbReference type="Pfam" id="PF18765"/>
    </source>
</evidence>
<dbReference type="Proteomes" id="UP000308489">
    <property type="component" value="Chromosome 1"/>
</dbReference>
<gene>
    <name evidence="3" type="ORF">NCTC503_01974</name>
</gene>
<dbReference type="KEGG" id="hhw:NCTC503_01974"/>
<dbReference type="Gene3D" id="3.30.460.10">
    <property type="entry name" value="Beta Polymerase, domain 2"/>
    <property type="match status" value="1"/>
</dbReference>
<proteinExistence type="predicted"/>
<dbReference type="OrthoDB" id="2539715at2"/>
<dbReference type="Pfam" id="PF18765">
    <property type="entry name" value="Polbeta"/>
    <property type="match status" value="1"/>
</dbReference>
<dbReference type="GO" id="GO:0016740">
    <property type="term" value="F:transferase activity"/>
    <property type="evidence" value="ECO:0007669"/>
    <property type="project" value="UniProtKB-KW"/>
</dbReference>
<dbReference type="PIR" id="T44349">
    <property type="entry name" value="T44349"/>
</dbReference>
<dbReference type="Gene3D" id="1.20.120.330">
    <property type="entry name" value="Nucleotidyltransferases domain 2"/>
    <property type="match status" value="1"/>
</dbReference>
<organism evidence="2">
    <name type="scientific">Hathewaya histolytica</name>
    <name type="common">Clostridium histolyticum</name>
    <dbReference type="NCBI Taxonomy" id="1498"/>
    <lineage>
        <taxon>Bacteria</taxon>
        <taxon>Bacillati</taxon>
        <taxon>Bacillota</taxon>
        <taxon>Clostridia</taxon>
        <taxon>Eubacteriales</taxon>
        <taxon>Clostridiaceae</taxon>
        <taxon>Hathewaya</taxon>
    </lineage>
</organism>
<evidence type="ECO:0000313" key="2">
    <source>
        <dbReference type="EMBL" id="BAA34255.1"/>
    </source>
</evidence>
<dbReference type="SUPFAM" id="SSF81301">
    <property type="entry name" value="Nucleotidyltransferase"/>
    <property type="match status" value="1"/>
</dbReference>
<keyword evidence="4" id="KW-1185">Reference proteome</keyword>
<dbReference type="RefSeq" id="WP_138210558.1">
    <property type="nucleotide sequence ID" value="NZ_CBCRUQ010000003.1"/>
</dbReference>
<feature type="domain" description="Polymerase beta nucleotidyltransferase" evidence="1">
    <location>
        <begin position="17"/>
        <end position="109"/>
    </location>
</feature>
<reference evidence="3 4" key="2">
    <citation type="submission" date="2019-05" db="EMBL/GenBank/DDBJ databases">
        <authorList>
            <consortium name="Pathogen Informatics"/>
        </authorList>
    </citation>
    <scope>NUCLEOTIDE SEQUENCE [LARGE SCALE GENOMIC DNA]</scope>
    <source>
        <strain evidence="3 4">NCTC503</strain>
    </source>
</reference>